<accession>A0A939PHV5</accession>
<dbReference type="InterPro" id="IPR029063">
    <property type="entry name" value="SAM-dependent_MTases_sf"/>
</dbReference>
<protein>
    <submittedName>
        <fullName evidence="2">SAM-dependent methyltransferase</fullName>
    </submittedName>
</protein>
<organism evidence="2 3">
    <name type="scientific">Actinomadura barringtoniae</name>
    <dbReference type="NCBI Taxonomy" id="1427535"/>
    <lineage>
        <taxon>Bacteria</taxon>
        <taxon>Bacillati</taxon>
        <taxon>Actinomycetota</taxon>
        <taxon>Actinomycetes</taxon>
        <taxon>Streptosporangiales</taxon>
        <taxon>Thermomonosporaceae</taxon>
        <taxon>Actinomadura</taxon>
    </lineage>
</organism>
<evidence type="ECO:0000313" key="3">
    <source>
        <dbReference type="Proteomes" id="UP000669179"/>
    </source>
</evidence>
<keyword evidence="2" id="KW-0489">Methyltransferase</keyword>
<dbReference type="RefSeq" id="WP_208256486.1">
    <property type="nucleotide sequence ID" value="NZ_JAGEOJ010000006.1"/>
</dbReference>
<dbReference type="Pfam" id="PF04672">
    <property type="entry name" value="Methyltransf_19"/>
    <property type="match status" value="1"/>
</dbReference>
<dbReference type="PIRSF" id="PIRSF017393">
    <property type="entry name" value="MTase_SAV2177"/>
    <property type="match status" value="1"/>
</dbReference>
<dbReference type="AlphaFoldDB" id="A0A939PHV5"/>
<dbReference type="InterPro" id="IPR006764">
    <property type="entry name" value="SAM_dep_MeTrfase_SAV2177_type"/>
</dbReference>
<dbReference type="Proteomes" id="UP000669179">
    <property type="component" value="Unassembled WGS sequence"/>
</dbReference>
<keyword evidence="3" id="KW-1185">Reference proteome</keyword>
<proteinExistence type="predicted"/>
<dbReference type="Gene3D" id="3.40.50.150">
    <property type="entry name" value="Vaccinia Virus protein VP39"/>
    <property type="match status" value="1"/>
</dbReference>
<keyword evidence="2" id="KW-0808">Transferase</keyword>
<dbReference type="GO" id="GO:0032259">
    <property type="term" value="P:methylation"/>
    <property type="evidence" value="ECO:0007669"/>
    <property type="project" value="UniProtKB-KW"/>
</dbReference>
<dbReference type="SUPFAM" id="SSF53335">
    <property type="entry name" value="S-adenosyl-L-methionine-dependent methyltransferases"/>
    <property type="match status" value="1"/>
</dbReference>
<evidence type="ECO:0000313" key="2">
    <source>
        <dbReference type="EMBL" id="MBO2448831.1"/>
    </source>
</evidence>
<dbReference type="EMBL" id="JAGEOJ010000006">
    <property type="protein sequence ID" value="MBO2448831.1"/>
    <property type="molecule type" value="Genomic_DNA"/>
</dbReference>
<name>A0A939PHV5_9ACTN</name>
<feature type="region of interest" description="Disordered" evidence="1">
    <location>
        <begin position="1"/>
        <end position="33"/>
    </location>
</feature>
<sequence length="292" mass="31994">MSDQTSGSNDPGDGENVRDGGAQGGGEGDNTPELDLARLRVDVPHSARIYDYILGGKDNFEADRAAAAEIVKYQPTIPRSMRGNRAFMARMTRHLVTEFGITQFLDVGTGLPTSPNLHEAAQQVDPTCRILYVDNDPIVLVHARALLRSNPAGRTSYLDADLRDPAGILDSDQFHETLDLKRPIALTLIAIMQMFEDDEEAHGLVRRLVEPLAPGSTLSMTIVPDDPEVEAGSAIYRARGLPMRTRSKAEAERFFDGLELIDPGVTRSTHWHPEGVPETGENHMYAGVAIKR</sequence>
<dbReference type="GO" id="GO:0008168">
    <property type="term" value="F:methyltransferase activity"/>
    <property type="evidence" value="ECO:0007669"/>
    <property type="project" value="UniProtKB-KW"/>
</dbReference>
<reference evidence="2" key="1">
    <citation type="submission" date="2021-03" db="EMBL/GenBank/DDBJ databases">
        <authorList>
            <person name="Kanchanasin P."/>
            <person name="Saeng-In P."/>
            <person name="Phongsopitanun W."/>
            <person name="Yuki M."/>
            <person name="Kudo T."/>
            <person name="Ohkuma M."/>
            <person name="Tanasupawat S."/>
        </authorList>
    </citation>
    <scope>NUCLEOTIDE SEQUENCE</scope>
    <source>
        <strain evidence="2">GKU 128</strain>
    </source>
</reference>
<comment type="caution">
    <text evidence="2">The sequence shown here is derived from an EMBL/GenBank/DDBJ whole genome shotgun (WGS) entry which is preliminary data.</text>
</comment>
<evidence type="ECO:0000256" key="1">
    <source>
        <dbReference type="SAM" id="MobiDB-lite"/>
    </source>
</evidence>
<gene>
    <name evidence="2" type="ORF">J4573_17135</name>
</gene>